<keyword evidence="2" id="KW-0378">Hydrolase</keyword>
<keyword evidence="4" id="KW-0067">ATP-binding</keyword>
<proteinExistence type="inferred from homology"/>
<accession>X6LKM3</accession>
<dbReference type="AlphaFoldDB" id="X6LKM3"/>
<name>X6LKM3_RETFI</name>
<dbReference type="GO" id="GO:0016020">
    <property type="term" value="C:membrane"/>
    <property type="evidence" value="ECO:0007669"/>
    <property type="project" value="TreeGrafter"/>
</dbReference>
<dbReference type="Proteomes" id="UP000023152">
    <property type="component" value="Unassembled WGS sequence"/>
</dbReference>
<evidence type="ECO:0000256" key="2">
    <source>
        <dbReference type="ARBA" id="ARBA00022801"/>
    </source>
</evidence>
<gene>
    <name evidence="6" type="ORF">RFI_34944</name>
</gene>
<evidence type="ECO:0000256" key="1">
    <source>
        <dbReference type="ARBA" id="ARBA00009283"/>
    </source>
</evidence>
<reference evidence="6 7" key="1">
    <citation type="journal article" date="2013" name="Curr. Biol.">
        <title>The Genome of the Foraminiferan Reticulomyxa filosa.</title>
        <authorList>
            <person name="Glockner G."/>
            <person name="Hulsmann N."/>
            <person name="Schleicher M."/>
            <person name="Noegel A.A."/>
            <person name="Eichinger L."/>
            <person name="Gallinger C."/>
            <person name="Pawlowski J."/>
            <person name="Sierra R."/>
            <person name="Euteneuer U."/>
            <person name="Pillet L."/>
            <person name="Moustafa A."/>
            <person name="Platzer M."/>
            <person name="Groth M."/>
            <person name="Szafranski K."/>
            <person name="Schliwa M."/>
        </authorList>
    </citation>
    <scope>NUCLEOTIDE SEQUENCE [LARGE SCALE GENOMIC DNA]</scope>
</reference>
<comment type="similarity">
    <text evidence="1">Belongs to the GDA1/CD39 NTPase family.</text>
</comment>
<keyword evidence="5" id="KW-1133">Transmembrane helix</keyword>
<evidence type="ECO:0000313" key="6">
    <source>
        <dbReference type="EMBL" id="ETO02488.1"/>
    </source>
</evidence>
<dbReference type="PANTHER" id="PTHR11782">
    <property type="entry name" value="ADENOSINE/GUANOSINE DIPHOSPHATASE"/>
    <property type="match status" value="1"/>
</dbReference>
<dbReference type="EMBL" id="ASPP01035653">
    <property type="protein sequence ID" value="ETO02488.1"/>
    <property type="molecule type" value="Genomic_DNA"/>
</dbReference>
<keyword evidence="4" id="KW-0547">Nucleotide-binding</keyword>
<dbReference type="GO" id="GO:0005524">
    <property type="term" value="F:ATP binding"/>
    <property type="evidence" value="ECO:0007669"/>
    <property type="project" value="UniProtKB-KW"/>
</dbReference>
<dbReference type="Gene3D" id="3.30.420.40">
    <property type="match status" value="1"/>
</dbReference>
<feature type="active site" description="Proton acceptor" evidence="3">
    <location>
        <position position="222"/>
    </location>
</feature>
<comment type="caution">
    <text evidence="6">The sequence shown here is derived from an EMBL/GenBank/DDBJ whole genome shotgun (WGS) entry which is preliminary data.</text>
</comment>
<organism evidence="6 7">
    <name type="scientific">Reticulomyxa filosa</name>
    <dbReference type="NCBI Taxonomy" id="46433"/>
    <lineage>
        <taxon>Eukaryota</taxon>
        <taxon>Sar</taxon>
        <taxon>Rhizaria</taxon>
        <taxon>Retaria</taxon>
        <taxon>Foraminifera</taxon>
        <taxon>Monothalamids</taxon>
        <taxon>Reticulomyxidae</taxon>
        <taxon>Reticulomyxa</taxon>
    </lineage>
</organism>
<dbReference type="CDD" id="cd24003">
    <property type="entry name" value="ASKHA_NBD_GDA1_CD39_NTPase"/>
    <property type="match status" value="1"/>
</dbReference>
<dbReference type="OMA" id="ENPFHRH"/>
<evidence type="ECO:0000256" key="4">
    <source>
        <dbReference type="PIRSR" id="PIRSR600407-2"/>
    </source>
</evidence>
<evidence type="ECO:0000256" key="5">
    <source>
        <dbReference type="SAM" id="Phobius"/>
    </source>
</evidence>
<dbReference type="PANTHER" id="PTHR11782:SF83">
    <property type="entry name" value="GUANOSINE-DIPHOSPHATASE"/>
    <property type="match status" value="1"/>
</dbReference>
<keyword evidence="5" id="KW-0472">Membrane</keyword>
<feature type="transmembrane region" description="Helical" evidence="5">
    <location>
        <begin position="21"/>
        <end position="41"/>
    </location>
</feature>
<evidence type="ECO:0000256" key="3">
    <source>
        <dbReference type="PIRSR" id="PIRSR600407-1"/>
    </source>
</evidence>
<feature type="binding site" evidence="4">
    <location>
        <begin position="259"/>
        <end position="263"/>
    </location>
    <ligand>
        <name>ATP</name>
        <dbReference type="ChEBI" id="CHEBI:30616"/>
    </ligand>
</feature>
<dbReference type="GO" id="GO:0009134">
    <property type="term" value="P:nucleoside diphosphate catabolic process"/>
    <property type="evidence" value="ECO:0007669"/>
    <property type="project" value="TreeGrafter"/>
</dbReference>
<dbReference type="Pfam" id="PF01150">
    <property type="entry name" value="GDA1_CD39"/>
    <property type="match status" value="1"/>
</dbReference>
<evidence type="ECO:0000313" key="7">
    <source>
        <dbReference type="Proteomes" id="UP000023152"/>
    </source>
</evidence>
<dbReference type="InterPro" id="IPR000407">
    <property type="entry name" value="GDA1_CD39_NTPase"/>
</dbReference>
<keyword evidence="5" id="KW-0812">Transmembrane</keyword>
<protein>
    <submittedName>
        <fullName evidence="6">Uncharacterized protein</fullName>
    </submittedName>
</protein>
<dbReference type="OrthoDB" id="6372431at2759"/>
<keyword evidence="7" id="KW-1185">Reference proteome</keyword>
<sequence>MLGSHLREKARFLLSFKQFLFCLRTSVTSGKMVMLFIGVLFSQQTASKYTIPQHATTTTKTEGVGQEGEGVRKKTNKPLYITSSSSFQYEYAVVIDAGSTGSRIHVYQFKRKPNELLIDIDFRNEKYYKFKPGLSSFDKSSLTSHEIAQYFSPLLNYAREHVPMQMRSKTPLYVLATAGMRKVRERNPQMAATIMRICAEELKKTEFIVHEQWVRIIEGRDEGLWGWITANYLNGEIQNAVKLGSPFKARTRGVLEMGGESLQISFIPPPQQLSKIPSQYVTRVDIGSVVFPIFTHSYMGLGMEAAQGKLDMYLANNGHKDESPCYLRGDERDYIHEQITWRGKGNFDECYQHLNQLVDTKKCPIDALGHGEDGSLEGRVFTCTPNGILMPHISNDLAFYWIENFYYTARVLNIDSIDGKSFLQVLKEKGRSFCALDKTFASQQFPGASTEEIAKVRVFFFGHTCFCAAWLSVMIDNGFSLAEFNNYQVIRDINEVGIDWALGFLVQHSNDALTQTSMV</sequence>
<dbReference type="Gene3D" id="3.30.420.150">
    <property type="entry name" value="Exopolyphosphatase. Domain 2"/>
    <property type="match status" value="1"/>
</dbReference>
<dbReference type="GO" id="GO:0017110">
    <property type="term" value="F:nucleoside diphosphate phosphatase activity"/>
    <property type="evidence" value="ECO:0007669"/>
    <property type="project" value="TreeGrafter"/>
</dbReference>